<dbReference type="PRINTS" id="PR00080">
    <property type="entry name" value="SDRFAMILY"/>
</dbReference>
<keyword evidence="6" id="KW-1185">Reference proteome</keyword>
<dbReference type="EMBL" id="FPCH01000001">
    <property type="protein sequence ID" value="SFV28819.1"/>
    <property type="molecule type" value="Genomic_DNA"/>
</dbReference>
<dbReference type="InterPro" id="IPR057326">
    <property type="entry name" value="KR_dom"/>
</dbReference>
<comment type="similarity">
    <text evidence="1 3">Belongs to the short-chain dehydrogenases/reductases (SDR) family.</text>
</comment>
<dbReference type="InterPro" id="IPR051911">
    <property type="entry name" value="SDR_oxidoreductase"/>
</dbReference>
<dbReference type="Pfam" id="PF00106">
    <property type="entry name" value="adh_short"/>
    <property type="match status" value="1"/>
</dbReference>
<dbReference type="SMART" id="SM00822">
    <property type="entry name" value="PKS_KR"/>
    <property type="match status" value="1"/>
</dbReference>
<dbReference type="PANTHER" id="PTHR43976">
    <property type="entry name" value="SHORT CHAIN DEHYDROGENASE"/>
    <property type="match status" value="1"/>
</dbReference>
<reference evidence="6" key="1">
    <citation type="submission" date="2016-10" db="EMBL/GenBank/DDBJ databases">
        <authorList>
            <person name="Varghese N."/>
            <person name="Submissions S."/>
        </authorList>
    </citation>
    <scope>NUCLEOTIDE SEQUENCE [LARGE SCALE GENOMIC DNA]</scope>
    <source>
        <strain evidence="6">DSM 1565</strain>
    </source>
</reference>
<dbReference type="GO" id="GO:0016491">
    <property type="term" value="F:oxidoreductase activity"/>
    <property type="evidence" value="ECO:0007669"/>
    <property type="project" value="UniProtKB-KW"/>
</dbReference>
<dbReference type="OrthoDB" id="9793825at2"/>
<dbReference type="PANTHER" id="PTHR43976:SF16">
    <property type="entry name" value="SHORT-CHAIN DEHYDROGENASE_REDUCTASE FAMILY PROTEIN"/>
    <property type="match status" value="1"/>
</dbReference>
<proteinExistence type="inferred from homology"/>
<evidence type="ECO:0000256" key="1">
    <source>
        <dbReference type="ARBA" id="ARBA00006484"/>
    </source>
</evidence>
<evidence type="ECO:0000313" key="5">
    <source>
        <dbReference type="EMBL" id="SFV28819.1"/>
    </source>
</evidence>
<dbReference type="InterPro" id="IPR036291">
    <property type="entry name" value="NAD(P)-bd_dom_sf"/>
</dbReference>
<feature type="domain" description="Ketoreductase" evidence="4">
    <location>
        <begin position="2"/>
        <end position="181"/>
    </location>
</feature>
<dbReference type="PRINTS" id="PR00081">
    <property type="entry name" value="GDHRDH"/>
</dbReference>
<name>A0A1I7N2C3_9HYPH</name>
<evidence type="ECO:0000256" key="2">
    <source>
        <dbReference type="ARBA" id="ARBA00023002"/>
    </source>
</evidence>
<dbReference type="AlphaFoldDB" id="A0A1I7N2C3"/>
<evidence type="ECO:0000256" key="3">
    <source>
        <dbReference type="RuleBase" id="RU000363"/>
    </source>
</evidence>
<dbReference type="InterPro" id="IPR002347">
    <property type="entry name" value="SDR_fam"/>
</dbReference>
<evidence type="ECO:0000259" key="4">
    <source>
        <dbReference type="SMART" id="SM00822"/>
    </source>
</evidence>
<sequence>MPTVLVTGTSSGFGLVTVVELAKRGWDVVATMRDLAKRHELDRALAAGGASSNVRIEQLDVTDPQSIDRAVASLGLPDRPLDAVVQNAGVAVGGVFEDLDEQHVRHVMEVNYFGVLALTKRLLPTFRAQRHGRIVIISSEAAFAGMPANSPYTASKWAIEGWAESLAYEVEHFNIDIILVEPGAYKTSIWESSPRVLPKTSPYFPMLHHLEVVVDAHVAKAARDPVEVAKAVANALETKRPKFRYAVGPTAKFMHFARGKLPSTLVRKIFIRFFSLNKVRW</sequence>
<dbReference type="RefSeq" id="WP_092865213.1">
    <property type="nucleotide sequence ID" value="NZ_FPCH01000001.1"/>
</dbReference>
<dbReference type="Proteomes" id="UP000199423">
    <property type="component" value="Unassembled WGS sequence"/>
</dbReference>
<accession>A0A1I7N2C3</accession>
<dbReference type="SUPFAM" id="SSF51735">
    <property type="entry name" value="NAD(P)-binding Rossmann-fold domains"/>
    <property type="match status" value="1"/>
</dbReference>
<keyword evidence="2" id="KW-0560">Oxidoreductase</keyword>
<organism evidence="5 6">
    <name type="scientific">Hyphomicrobium facile</name>
    <dbReference type="NCBI Taxonomy" id="51670"/>
    <lineage>
        <taxon>Bacteria</taxon>
        <taxon>Pseudomonadati</taxon>
        <taxon>Pseudomonadota</taxon>
        <taxon>Alphaproteobacteria</taxon>
        <taxon>Hyphomicrobiales</taxon>
        <taxon>Hyphomicrobiaceae</taxon>
        <taxon>Hyphomicrobium</taxon>
    </lineage>
</organism>
<protein>
    <submittedName>
        <fullName evidence="5">Short-chain dehydrogenase</fullName>
    </submittedName>
</protein>
<dbReference type="InterPro" id="IPR020904">
    <property type="entry name" value="Sc_DH/Rdtase_CS"/>
</dbReference>
<dbReference type="STRING" id="51670.SAMN04488557_1101"/>
<dbReference type="CDD" id="cd05374">
    <property type="entry name" value="17beta-HSD-like_SDR_c"/>
    <property type="match status" value="1"/>
</dbReference>
<dbReference type="Gene3D" id="3.40.50.720">
    <property type="entry name" value="NAD(P)-binding Rossmann-like Domain"/>
    <property type="match status" value="1"/>
</dbReference>
<gene>
    <name evidence="5" type="ORF">SAMN04488557_1101</name>
</gene>
<evidence type="ECO:0000313" key="6">
    <source>
        <dbReference type="Proteomes" id="UP000199423"/>
    </source>
</evidence>
<dbReference type="PROSITE" id="PS00061">
    <property type="entry name" value="ADH_SHORT"/>
    <property type="match status" value="1"/>
</dbReference>